<evidence type="ECO:0000256" key="3">
    <source>
        <dbReference type="ARBA" id="ARBA00023235"/>
    </source>
</evidence>
<dbReference type="InterPro" id="IPR001753">
    <property type="entry name" value="Enoyl-CoA_hydra/iso"/>
</dbReference>
<dbReference type="STRING" id="1827387.A4S15_02760"/>
<organism evidence="4 5">
    <name type="scientific">Candidatus Raskinella chloraquaticus</name>
    <dbReference type="NCBI Taxonomy" id="1951219"/>
    <lineage>
        <taxon>Bacteria</taxon>
        <taxon>Pseudomonadati</taxon>
        <taxon>Pseudomonadota</taxon>
        <taxon>Alphaproteobacteria</taxon>
        <taxon>Hyphomicrobiales</taxon>
        <taxon>Phreatobacteraceae</taxon>
        <taxon>Candidatus Raskinella</taxon>
    </lineage>
</organism>
<evidence type="ECO:0000313" key="5">
    <source>
        <dbReference type="Proteomes" id="UP000192872"/>
    </source>
</evidence>
<dbReference type="RefSeq" id="WP_376799869.1">
    <property type="nucleotide sequence ID" value="NZ_DBNB01000008.1"/>
</dbReference>
<sequence>MTSISYHAEGGVALMRMDRADKKNALTLAMYSAMARHLEAANNDSALRAVLIAGVPGAFSAGNDLQDFIAASSSGGLGDPVLHFLRALVGCNKPLVAAVDGVAVGVGVTMLLHCDYVVASQRSTFATPFVDLGLVPEAASSLLGPRLLGPQRAFELFALGRRWDARKALSAGLINDMIEDEGTEARAIEVAREITAKPPNAMAITKRLLRSDRDEVLARIDEEAEHFKACLRGPEAMQAFTAFMTRKK</sequence>
<dbReference type="SUPFAM" id="SSF52096">
    <property type="entry name" value="ClpP/crotonase"/>
    <property type="match status" value="1"/>
</dbReference>
<dbReference type="NCBIfam" id="NF004681">
    <property type="entry name" value="PRK06023.1"/>
    <property type="match status" value="1"/>
</dbReference>
<evidence type="ECO:0000313" key="4">
    <source>
        <dbReference type="EMBL" id="OQW49656.1"/>
    </source>
</evidence>
<evidence type="ECO:0000256" key="1">
    <source>
        <dbReference type="ARBA" id="ARBA00004275"/>
    </source>
</evidence>
<name>A0A1W9HQG0_9HYPH</name>
<dbReference type="Pfam" id="PF00378">
    <property type="entry name" value="ECH_1"/>
    <property type="match status" value="1"/>
</dbReference>
<dbReference type="InterPro" id="IPR051053">
    <property type="entry name" value="ECH/Chromodomain_protein"/>
</dbReference>
<protein>
    <submittedName>
        <fullName evidence="4">Enoyl-CoA hydratase</fullName>
    </submittedName>
</protein>
<dbReference type="AlphaFoldDB" id="A0A1W9HQG0"/>
<evidence type="ECO:0000256" key="2">
    <source>
        <dbReference type="ARBA" id="ARBA00023140"/>
    </source>
</evidence>
<dbReference type="PANTHER" id="PTHR43684:SF1">
    <property type="entry name" value="ENOYL-COA DELTA ISOMERASE 2"/>
    <property type="match status" value="1"/>
</dbReference>
<keyword evidence="3" id="KW-0413">Isomerase</keyword>
<reference evidence="4 5" key="1">
    <citation type="journal article" date="2017" name="Water Res.">
        <title>Comammox in drinking water systems.</title>
        <authorList>
            <person name="Wang Y."/>
            <person name="Ma L."/>
            <person name="Mao Y."/>
            <person name="Jiang X."/>
            <person name="Xia Y."/>
            <person name="Yu K."/>
            <person name="Li B."/>
            <person name="Zhang T."/>
        </authorList>
    </citation>
    <scope>NUCLEOTIDE SEQUENCE [LARGE SCALE GENOMIC DNA]</scope>
    <source>
        <strain evidence="4">SG_bin8</strain>
    </source>
</reference>
<dbReference type="PANTHER" id="PTHR43684">
    <property type="match status" value="1"/>
</dbReference>
<dbReference type="Gene3D" id="3.90.226.10">
    <property type="entry name" value="2-enoyl-CoA Hydratase, Chain A, domain 1"/>
    <property type="match status" value="1"/>
</dbReference>
<accession>A0A1W9HQG0</accession>
<keyword evidence="2" id="KW-0576">Peroxisome</keyword>
<dbReference type="EMBL" id="LWDL01000031">
    <property type="protein sequence ID" value="OQW49656.1"/>
    <property type="molecule type" value="Genomic_DNA"/>
</dbReference>
<proteinExistence type="predicted"/>
<comment type="caution">
    <text evidence="4">The sequence shown here is derived from an EMBL/GenBank/DDBJ whole genome shotgun (WGS) entry which is preliminary data.</text>
</comment>
<dbReference type="GO" id="GO:0004165">
    <property type="term" value="F:delta(3)-delta(2)-enoyl-CoA isomerase activity"/>
    <property type="evidence" value="ECO:0007669"/>
    <property type="project" value="UniProtKB-ARBA"/>
</dbReference>
<gene>
    <name evidence="4" type="ORF">A4S15_02760</name>
</gene>
<dbReference type="CDD" id="cd06558">
    <property type="entry name" value="crotonase-like"/>
    <property type="match status" value="1"/>
</dbReference>
<comment type="subcellular location">
    <subcellularLocation>
        <location evidence="1">Peroxisome</location>
    </subcellularLocation>
</comment>
<dbReference type="InterPro" id="IPR029045">
    <property type="entry name" value="ClpP/crotonase-like_dom_sf"/>
</dbReference>
<dbReference type="Proteomes" id="UP000192872">
    <property type="component" value="Unassembled WGS sequence"/>
</dbReference>